<comment type="caution">
    <text evidence="1">The sequence shown here is derived from an EMBL/GenBank/DDBJ whole genome shotgun (WGS) entry which is preliminary data.</text>
</comment>
<sequence>MKIREIGYLFSIVKWSTSHEYGEAKSAIQEIKNILVYQDLIQVAIFCKNAFNTQILDNILGLQIAGRKIAFYILALPSTGVYI</sequence>
<name>A0A367JLL5_RHIAZ</name>
<keyword evidence="2" id="KW-1185">Reference proteome</keyword>
<organism evidence="1 2">
    <name type="scientific">Rhizopus azygosporus</name>
    <name type="common">Rhizopus microsporus var. azygosporus</name>
    <dbReference type="NCBI Taxonomy" id="86630"/>
    <lineage>
        <taxon>Eukaryota</taxon>
        <taxon>Fungi</taxon>
        <taxon>Fungi incertae sedis</taxon>
        <taxon>Mucoromycota</taxon>
        <taxon>Mucoromycotina</taxon>
        <taxon>Mucoromycetes</taxon>
        <taxon>Mucorales</taxon>
        <taxon>Mucorineae</taxon>
        <taxon>Rhizopodaceae</taxon>
        <taxon>Rhizopus</taxon>
    </lineage>
</organism>
<dbReference type="Proteomes" id="UP000252139">
    <property type="component" value="Unassembled WGS sequence"/>
</dbReference>
<evidence type="ECO:0000313" key="1">
    <source>
        <dbReference type="EMBL" id="RCH90832.1"/>
    </source>
</evidence>
<dbReference type="EMBL" id="PJQL01001061">
    <property type="protein sequence ID" value="RCH90832.1"/>
    <property type="molecule type" value="Genomic_DNA"/>
</dbReference>
<proteinExistence type="predicted"/>
<protein>
    <submittedName>
        <fullName evidence="1">Uncharacterized protein</fullName>
    </submittedName>
</protein>
<reference evidence="1 2" key="1">
    <citation type="journal article" date="2018" name="G3 (Bethesda)">
        <title>Phylogenetic and Phylogenomic Definition of Rhizopus Species.</title>
        <authorList>
            <person name="Gryganskyi A.P."/>
            <person name="Golan J."/>
            <person name="Dolatabadi S."/>
            <person name="Mondo S."/>
            <person name="Robb S."/>
            <person name="Idnurm A."/>
            <person name="Muszewska A."/>
            <person name="Steczkiewicz K."/>
            <person name="Masonjones S."/>
            <person name="Liao H.L."/>
            <person name="Gajdeczka M.T."/>
            <person name="Anike F."/>
            <person name="Vuek A."/>
            <person name="Anishchenko I.M."/>
            <person name="Voigt K."/>
            <person name="de Hoog G.S."/>
            <person name="Smith M.E."/>
            <person name="Heitman J."/>
            <person name="Vilgalys R."/>
            <person name="Stajich J.E."/>
        </authorList>
    </citation>
    <scope>NUCLEOTIDE SEQUENCE [LARGE SCALE GENOMIC DNA]</scope>
    <source>
        <strain evidence="1 2">CBS 357.93</strain>
    </source>
</reference>
<gene>
    <name evidence="1" type="ORF">CU097_012609</name>
</gene>
<evidence type="ECO:0000313" key="2">
    <source>
        <dbReference type="Proteomes" id="UP000252139"/>
    </source>
</evidence>
<dbReference type="AlphaFoldDB" id="A0A367JLL5"/>
<feature type="non-terminal residue" evidence="1">
    <location>
        <position position="83"/>
    </location>
</feature>
<accession>A0A367JLL5</accession>